<reference evidence="1 2" key="1">
    <citation type="journal article" date="2019" name="Commun. Biol.">
        <title>The bagworm genome reveals a unique fibroin gene that provides high tensile strength.</title>
        <authorList>
            <person name="Kono N."/>
            <person name="Nakamura H."/>
            <person name="Ohtoshi R."/>
            <person name="Tomita M."/>
            <person name="Numata K."/>
            <person name="Arakawa K."/>
        </authorList>
    </citation>
    <scope>NUCLEOTIDE SEQUENCE [LARGE SCALE GENOMIC DNA]</scope>
</reference>
<name>A0A4C1UXV5_EUMVA</name>
<evidence type="ECO:0000313" key="1">
    <source>
        <dbReference type="EMBL" id="GBP31333.1"/>
    </source>
</evidence>
<organism evidence="1 2">
    <name type="scientific">Eumeta variegata</name>
    <name type="common">Bagworm moth</name>
    <name type="synonym">Eumeta japonica</name>
    <dbReference type="NCBI Taxonomy" id="151549"/>
    <lineage>
        <taxon>Eukaryota</taxon>
        <taxon>Metazoa</taxon>
        <taxon>Ecdysozoa</taxon>
        <taxon>Arthropoda</taxon>
        <taxon>Hexapoda</taxon>
        <taxon>Insecta</taxon>
        <taxon>Pterygota</taxon>
        <taxon>Neoptera</taxon>
        <taxon>Endopterygota</taxon>
        <taxon>Lepidoptera</taxon>
        <taxon>Glossata</taxon>
        <taxon>Ditrysia</taxon>
        <taxon>Tineoidea</taxon>
        <taxon>Psychidae</taxon>
        <taxon>Oiketicinae</taxon>
        <taxon>Eumeta</taxon>
    </lineage>
</organism>
<proteinExistence type="predicted"/>
<sequence>MRLKSEPRARPKSGLRFVVRLGARIALDQLQKKEEYTLWLNGLPNKMRTMEKCQPDNRDYIIIRVQARHTMDVFASLEFRRMPPCRGTLERRPIKGKVGCVYESGNI</sequence>
<keyword evidence="2" id="KW-1185">Reference proteome</keyword>
<dbReference type="Proteomes" id="UP000299102">
    <property type="component" value="Unassembled WGS sequence"/>
</dbReference>
<gene>
    <name evidence="1" type="ORF">EVAR_13452_1</name>
</gene>
<accession>A0A4C1UXV5</accession>
<protein>
    <submittedName>
        <fullName evidence="1">Uncharacterized protein</fullName>
    </submittedName>
</protein>
<evidence type="ECO:0000313" key="2">
    <source>
        <dbReference type="Proteomes" id="UP000299102"/>
    </source>
</evidence>
<comment type="caution">
    <text evidence="1">The sequence shown here is derived from an EMBL/GenBank/DDBJ whole genome shotgun (WGS) entry which is preliminary data.</text>
</comment>
<dbReference type="EMBL" id="BGZK01000245">
    <property type="protein sequence ID" value="GBP31333.1"/>
    <property type="molecule type" value="Genomic_DNA"/>
</dbReference>
<dbReference type="AlphaFoldDB" id="A0A4C1UXV5"/>